<dbReference type="EMBL" id="JAOQAZ010000004">
    <property type="protein sequence ID" value="KAJ4267218.1"/>
    <property type="molecule type" value="Genomic_DNA"/>
</dbReference>
<feature type="compositionally biased region" description="Polar residues" evidence="1">
    <location>
        <begin position="1110"/>
        <end position="1120"/>
    </location>
</feature>
<feature type="compositionally biased region" description="Acidic residues" evidence="1">
    <location>
        <begin position="149"/>
        <end position="158"/>
    </location>
</feature>
<evidence type="ECO:0000259" key="2">
    <source>
        <dbReference type="Pfam" id="PF24054"/>
    </source>
</evidence>
<feature type="region of interest" description="Disordered" evidence="1">
    <location>
        <begin position="1132"/>
        <end position="1173"/>
    </location>
</feature>
<feature type="compositionally biased region" description="Low complexity" evidence="1">
    <location>
        <begin position="513"/>
        <end position="524"/>
    </location>
</feature>
<feature type="compositionally biased region" description="Basic and acidic residues" evidence="1">
    <location>
        <begin position="1049"/>
        <end position="1075"/>
    </location>
</feature>
<feature type="compositionally biased region" description="Acidic residues" evidence="1">
    <location>
        <begin position="225"/>
        <end position="245"/>
    </location>
</feature>
<feature type="region of interest" description="Disordered" evidence="1">
    <location>
        <begin position="656"/>
        <end position="749"/>
    </location>
</feature>
<keyword evidence="4" id="KW-1185">Reference proteome</keyword>
<feature type="compositionally biased region" description="Acidic residues" evidence="1">
    <location>
        <begin position="1038"/>
        <end position="1048"/>
    </location>
</feature>
<dbReference type="OrthoDB" id="5368821at2759"/>
<feature type="compositionally biased region" description="Polar residues" evidence="1">
    <location>
        <begin position="1390"/>
        <end position="1401"/>
    </location>
</feature>
<feature type="region of interest" description="Disordered" evidence="1">
    <location>
        <begin position="1211"/>
        <end position="1489"/>
    </location>
</feature>
<dbReference type="Pfam" id="PF24054">
    <property type="entry name" value="DUF7357"/>
    <property type="match status" value="1"/>
</dbReference>
<sequence length="1489" mass="165247">MSSQTIRLRLVVRRHSVPEVKLVWPCVASEDLTVSKLLAQVNEVIPLESGDWGLEDYAVELPDGKGDSFELLHFQPVGKVLKEDDQVLIRSLSTDDLRRRRLSGRHQISYDGKHLIDGLAFGRPWLRQPRDRPALDLPPRKRARISHEEELDEDDVSYVDEEVLPEQLLLEDSAPPEVDEPSSVRLRARFVDIDQLDESDDEDFDNDHNNFQLIRDVPTEPAKADEDEEDDAESSDDGELDVDLTDELRLLQEDNDLVERTPPVEPQSLLSGDNSQDPQALLPTHAFSLSLLDKMTSLRAAFPLTSVTTIQTQLIRHDQDLRAAFQGLAKENEPTISFDEVMERALLGSYEPEEVQPSDPKNAGREEVDNQVLRFPGQPEPVHSTRPLIQEVETAEGNALNTFLDVLDPDDAVITTSGSSSKSESDSTSEESLDESSDAASSSGSDSDDDSDSDDPGVTPLWPNAMDTSNSKDSDSSDFDSDSDSDSDSSSDSNKASGVVRNSAGSDSDDISDSSSESDSSSSESDSESEPEELSSKVESKAKPSKAFAIYKLKTESTVAASQPAEEPKAPGTGLTRTKKRNARRRDVKRLKAMQALEDTQSQSSTNQAASEDAELMARKRALLSVVSDENEDVLSPPKDALVKEARPMIMEVEEEETAPIETAQDVAPAADTSAQRRHKVDMGAGRRLLFGALGLKNPKSKADEDKLRNDLMKDVKPLQNPRVHTDDNKTNGAEPTTEQEEEDPDAWRKNISYRAVECCQDDIALSEPPFPFVQRWDPQQQYGSMRKRKRASQNFYDESYYDEDSQWNGEEGWDDNNQKKKKKSKKRKSKGGYDGGYDEETPEDSFVQTQGNDDADVVLNYDDIPAKPRLEDSQFTDVDDLPSLPSDMSTLPSLELTETKPGMVITWKQLLLSKATNWQPEMVSKTGLVLSISEDSYLHILLAKRDRDQDDKEYDEHTGQRVYAKFEAPDFDEDNDEEDDGRREISWGEMSEPRLVQQAPASDTLETSDKITELPTENAKPVQDGISTADNKVSDTTDPDETMTEELDTQKVRGEVEADLKEREAASKPSETDKSTSIPSGQPPPRFEFTASGDDSLISSFVRPAETPSDMNNSPSRQLQETLQAAIVREQAPSSHNAEEVTKNNREVEKLEGDRMDGIADANDTDGEPVPTVEAGWDAIVPASMPSPDLPSLPTKDDIPIDHRLLVVPSSAGSVRSGRQPTSVSGLEDLPEERVEDSVEADMITGPHARTPSPQITNVSPRSSSPFPSLEEIFHTARQTQSPRKSTQPSVLRYLKPEKGDTEYEEAMRKLDEGEEESDRSPDRYKSLRRLFPNATQPEAEEDLPLPRMFKSEASKTEMPAIKHAATPPTSQKVKQETQFMIPEGSQVVELSSSPPSVQFTEDYAQDSQDETYQDSPLPHGSGWVQKKMSDVKTRSRGKSLPAAATTSKTTTTRTRVTRGRTSLPPARDATASAFSQIRGRRKSTRKF</sequence>
<feature type="compositionally biased region" description="Polar residues" evidence="1">
    <location>
        <begin position="1212"/>
        <end position="1226"/>
    </location>
</feature>
<evidence type="ECO:0000313" key="4">
    <source>
        <dbReference type="Proteomes" id="UP001152049"/>
    </source>
</evidence>
<evidence type="ECO:0000313" key="3">
    <source>
        <dbReference type="EMBL" id="KAJ4267218.1"/>
    </source>
</evidence>
<protein>
    <recommendedName>
        <fullName evidence="2">DUF7357 domain-containing protein</fullName>
    </recommendedName>
</protein>
<evidence type="ECO:0000256" key="1">
    <source>
        <dbReference type="SAM" id="MobiDB-lite"/>
    </source>
</evidence>
<feature type="compositionally biased region" description="Low complexity" evidence="1">
    <location>
        <begin position="1447"/>
        <end position="1456"/>
    </location>
</feature>
<feature type="region of interest" description="Disordered" evidence="1">
    <location>
        <begin position="595"/>
        <end position="614"/>
    </location>
</feature>
<feature type="compositionally biased region" description="Basic and acidic residues" evidence="1">
    <location>
        <begin position="1138"/>
        <end position="1159"/>
    </location>
</feature>
<feature type="compositionally biased region" description="Basic residues" evidence="1">
    <location>
        <begin position="820"/>
        <end position="831"/>
    </location>
</feature>
<name>A0A9W8SA53_9HYPO</name>
<feature type="compositionally biased region" description="Basic residues" evidence="1">
    <location>
        <begin position="1480"/>
        <end position="1489"/>
    </location>
</feature>
<proteinExistence type="predicted"/>
<dbReference type="InterPro" id="IPR055781">
    <property type="entry name" value="DUF7357"/>
</dbReference>
<feature type="compositionally biased region" description="Basic residues" evidence="1">
    <location>
        <begin position="577"/>
        <end position="587"/>
    </location>
</feature>
<feature type="region of interest" description="Disordered" evidence="1">
    <location>
        <begin position="949"/>
        <end position="1120"/>
    </location>
</feature>
<feature type="compositionally biased region" description="Basic and acidic residues" evidence="1">
    <location>
        <begin position="701"/>
        <end position="717"/>
    </location>
</feature>
<gene>
    <name evidence="3" type="ORF">NW762_003319</name>
</gene>
<feature type="region of interest" description="Disordered" evidence="1">
    <location>
        <begin position="414"/>
        <end position="587"/>
    </location>
</feature>
<reference evidence="3" key="1">
    <citation type="submission" date="2022-09" db="EMBL/GenBank/DDBJ databases">
        <title>Fusarium specimens isolated from Avocado Roots.</title>
        <authorList>
            <person name="Stajich J."/>
            <person name="Roper C."/>
            <person name="Heimlech-Rivalta G."/>
        </authorList>
    </citation>
    <scope>NUCLEOTIDE SEQUENCE</scope>
    <source>
        <strain evidence="3">CF00136</strain>
    </source>
</reference>
<feature type="compositionally biased region" description="Acidic residues" evidence="1">
    <location>
        <begin position="476"/>
        <end position="489"/>
    </location>
</feature>
<feature type="domain" description="DUF7357" evidence="2">
    <location>
        <begin position="6"/>
        <end position="140"/>
    </location>
</feature>
<feature type="compositionally biased region" description="Polar residues" evidence="1">
    <location>
        <begin position="1278"/>
        <end position="1291"/>
    </location>
</feature>
<feature type="compositionally biased region" description="Acidic residues" evidence="1">
    <location>
        <begin position="427"/>
        <end position="437"/>
    </location>
</feature>
<comment type="caution">
    <text evidence="3">The sequence shown here is derived from an EMBL/GenBank/DDBJ whole genome shotgun (WGS) entry which is preliminary data.</text>
</comment>
<feature type="region of interest" description="Disordered" evidence="1">
    <location>
        <begin position="768"/>
        <end position="887"/>
    </location>
</feature>
<feature type="compositionally biased region" description="Low complexity" evidence="1">
    <location>
        <begin position="684"/>
        <end position="696"/>
    </location>
</feature>
<feature type="region of interest" description="Disordered" evidence="1">
    <location>
        <begin position="197"/>
        <end position="276"/>
    </location>
</feature>
<feature type="compositionally biased region" description="Acidic residues" evidence="1">
    <location>
        <begin position="970"/>
        <end position="980"/>
    </location>
</feature>
<feature type="region of interest" description="Disordered" evidence="1">
    <location>
        <begin position="130"/>
        <end position="158"/>
    </location>
</feature>
<organism evidence="3 4">
    <name type="scientific">Fusarium torreyae</name>
    <dbReference type="NCBI Taxonomy" id="1237075"/>
    <lineage>
        <taxon>Eukaryota</taxon>
        <taxon>Fungi</taxon>
        <taxon>Dikarya</taxon>
        <taxon>Ascomycota</taxon>
        <taxon>Pezizomycotina</taxon>
        <taxon>Sordariomycetes</taxon>
        <taxon>Hypocreomycetidae</taxon>
        <taxon>Hypocreales</taxon>
        <taxon>Nectriaceae</taxon>
        <taxon>Fusarium</taxon>
    </lineage>
</organism>
<dbReference type="Proteomes" id="UP001152049">
    <property type="component" value="Unassembled WGS sequence"/>
</dbReference>
<feature type="compositionally biased region" description="Acidic residues" evidence="1">
    <location>
        <begin position="1405"/>
        <end position="1414"/>
    </location>
</feature>
<feature type="compositionally biased region" description="Basic and acidic residues" evidence="1">
    <location>
        <begin position="949"/>
        <end position="960"/>
    </location>
</feature>
<accession>A0A9W8SA53</accession>
<feature type="compositionally biased region" description="Basic and acidic residues" evidence="1">
    <location>
        <begin position="1296"/>
        <end position="1313"/>
    </location>
</feature>
<feature type="compositionally biased region" description="Polar residues" evidence="1">
    <location>
        <begin position="1253"/>
        <end position="1268"/>
    </location>
</feature>
<feature type="compositionally biased region" description="Polar residues" evidence="1">
    <location>
        <begin position="1369"/>
        <end position="1380"/>
    </location>
</feature>
<feature type="compositionally biased region" description="Acidic residues" evidence="1">
    <location>
        <begin position="446"/>
        <end position="455"/>
    </location>
</feature>
<feature type="compositionally biased region" description="Low complexity" evidence="1">
    <location>
        <begin position="600"/>
        <end position="611"/>
    </location>
</feature>